<dbReference type="InterPro" id="IPR024983">
    <property type="entry name" value="CHAT_dom"/>
</dbReference>
<evidence type="ECO:0000313" key="2">
    <source>
        <dbReference type="EMBL" id="MRS62504.1"/>
    </source>
</evidence>
<dbReference type="EMBL" id="WJXZ01000007">
    <property type="protein sequence ID" value="MRS62504.1"/>
    <property type="molecule type" value="Genomic_DNA"/>
</dbReference>
<organism evidence="2 3">
    <name type="scientific">Larkinella terrae</name>
    <dbReference type="NCBI Taxonomy" id="2025311"/>
    <lineage>
        <taxon>Bacteria</taxon>
        <taxon>Pseudomonadati</taxon>
        <taxon>Bacteroidota</taxon>
        <taxon>Cytophagia</taxon>
        <taxon>Cytophagales</taxon>
        <taxon>Spirosomataceae</taxon>
        <taxon>Larkinella</taxon>
    </lineage>
</organism>
<evidence type="ECO:0000313" key="3">
    <source>
        <dbReference type="Proteomes" id="UP000441754"/>
    </source>
</evidence>
<comment type="caution">
    <text evidence="2">The sequence shown here is derived from an EMBL/GenBank/DDBJ whole genome shotgun (WGS) entry which is preliminary data.</text>
</comment>
<feature type="domain" description="CHAT" evidence="1">
    <location>
        <begin position="64"/>
        <end position="190"/>
    </location>
</feature>
<name>A0A7K0EL35_9BACT</name>
<dbReference type="Pfam" id="PF12770">
    <property type="entry name" value="CHAT"/>
    <property type="match status" value="1"/>
</dbReference>
<protein>
    <submittedName>
        <fullName evidence="2">CHAT domain-containing protein</fullName>
    </submittedName>
</protein>
<dbReference type="AlphaFoldDB" id="A0A7K0EL35"/>
<accession>A0A7K0EL35</accession>
<dbReference type="Proteomes" id="UP000441754">
    <property type="component" value="Unassembled WGS sequence"/>
</dbReference>
<gene>
    <name evidence="2" type="ORF">GJJ30_14475</name>
</gene>
<keyword evidence="3" id="KW-1185">Reference proteome</keyword>
<evidence type="ECO:0000259" key="1">
    <source>
        <dbReference type="Pfam" id="PF12770"/>
    </source>
</evidence>
<reference evidence="2 3" key="1">
    <citation type="journal article" date="2018" name="Antonie Van Leeuwenhoek">
        <title>Larkinella terrae sp. nov., isolated from soil on Jeju Island, South Korea.</title>
        <authorList>
            <person name="Ten L.N."/>
            <person name="Jeon J."/>
            <person name="Park S.J."/>
            <person name="Park S."/>
            <person name="Lee S.Y."/>
            <person name="Kim M.K."/>
            <person name="Jung H.Y."/>
        </authorList>
    </citation>
    <scope>NUCLEOTIDE SEQUENCE [LARGE SCALE GENOMIC DNA]</scope>
    <source>
        <strain evidence="2 3">KCTC 52001</strain>
    </source>
</reference>
<proteinExistence type="predicted"/>
<sequence length="637" mass="71984">MLTDGTGLPRPCGPVTTEMDTLLFCFANDRDHPLLSLRDEDDGIDRLLDLRSSKGHFQKVRDSFATTSSMADKLATYQNTLSLFHFSGHAGSTVLQLEDTVARGAGIAQLLGRCPNLKLVFLNGCSTLQHIKLLAAQNVKAAIIATSTPIEDKAASEFALTFYQALANQYSIEASLEQAQLKLQVSESTTIQVMNRAMVDMEETEVSRNLWYFHKPSDEAARWELPTTAEQTAVEYKPNSALRNALFNALIKYEPSLREKFMQVSKQSESQILWVNDAILSRLPYPIAEPVRRLFTPPFTPEGKKMPIRSDRERLLNYTALFESAVDLLVITLLAQVIDRLIHYRKDGVEPPLTAETRALLQRLLTEGWSNLNPGEVEQALKSLSAFLSSSQEVLFMPEMQELARQFNEKEGFYKCFLFFDDLRRRLNSPAGVANIPSVCQVGEDQLVELCKRMGFWANYQLESYKNIRVVRFFYRPEEYKHEKAVLRTTQNPYEDKSFQEINLSNPWASQSVLLVKVQRETATGVPETADFLNLSPLLIDQNVYIKSNVFDPYSFHSSGEGAVRFKHIARPEDPLLSVLFKPNETEVLQKQDFTTLREQFSTVMTLLALPDPLAATPNEPIAEATDTNIDLLSLSD</sequence>